<keyword evidence="3" id="KW-0597">Phosphoprotein</keyword>
<dbReference type="InterPro" id="IPR003594">
    <property type="entry name" value="HATPase_dom"/>
</dbReference>
<keyword evidence="8" id="KW-0812">Transmembrane</keyword>
<dbReference type="Pfam" id="PF13581">
    <property type="entry name" value="HATPase_c_2"/>
    <property type="match status" value="1"/>
</dbReference>
<dbReference type="PANTHER" id="PTHR41523">
    <property type="entry name" value="TWO-COMPONENT SYSTEM SENSOR PROTEIN"/>
    <property type="match status" value="1"/>
</dbReference>
<organism evidence="10 11">
    <name type="scientific">Filimonas lacunae</name>
    <dbReference type="NCBI Taxonomy" id="477680"/>
    <lineage>
        <taxon>Bacteria</taxon>
        <taxon>Pseudomonadati</taxon>
        <taxon>Bacteroidota</taxon>
        <taxon>Chitinophagia</taxon>
        <taxon>Chitinophagales</taxon>
        <taxon>Chitinophagaceae</taxon>
        <taxon>Filimonas</taxon>
    </lineage>
</organism>
<dbReference type="SUPFAM" id="SSF55874">
    <property type="entry name" value="ATPase domain of HSP90 chaperone/DNA topoisomerase II/histidine kinase"/>
    <property type="match status" value="1"/>
</dbReference>
<dbReference type="PANTHER" id="PTHR41523:SF8">
    <property type="entry name" value="ETHYLENE RESPONSE SENSOR PROTEIN"/>
    <property type="match status" value="1"/>
</dbReference>
<gene>
    <name evidence="10" type="ORF">SAMN05421788_102446</name>
</gene>
<keyword evidence="8" id="KW-1133">Transmembrane helix</keyword>
<dbReference type="InterPro" id="IPR036890">
    <property type="entry name" value="HATPase_C_sf"/>
</dbReference>
<dbReference type="GO" id="GO:0004673">
    <property type="term" value="F:protein histidine kinase activity"/>
    <property type="evidence" value="ECO:0007669"/>
    <property type="project" value="UniProtKB-EC"/>
</dbReference>
<dbReference type="InterPro" id="IPR011495">
    <property type="entry name" value="Sig_transdc_His_kin_sub2_dim/P"/>
</dbReference>
<sequence length="739" mass="84042">MILLLGISCFFTSNAQMSGLASGTPALLQQIPRLSTDTARITALLKAADYYLFKADIIGQDDSAQHYLEQARLLNFAHHIPYAENHIQLLKTFINGNSGTLSPTTYQAHIARFQQTGDKANERLAWQLLGESIRNQQMDSLELSAYTHARLLAQQQGDKEQELHSRASIAQMYLDAHKGDTAQILLQKIITEATPYPGPLTNAYDHLATYFLNSGKIDSALFYSLRSEHIKVSTGDTTYITNSYNLLCRIYYVLKEHEQAIIWNRKALNHCLWTKKYGIVMPILSSIVADMLELKKAPAALRMMDSIVPHIPITTAEDKRLYHKTYGKIYFTLGNYKQAETQYYQAIHYGIAEGLKYSTDAKGSDYRALGIIYYHTGQYARSHLYLDSALQTWQPSGRQDFLLQIHKDLCQTDSALGDFRSAMLHLRSANEISLILYDKDRDKTIEQLNFQYKTEEREKDVQLLQKEQLLDHQQLSSARTIRNWIIAASLLLMLLAILLYRQSRHRRNTNAVITQKNALLEKLLEEKKWLLKEVHHRVKNNLHTIVSLLESQAAFLDKEALQAVEKSQHRVYAMSLVHQKLYRQDELRTIDMSVYMREFVQYLAESFGNPSHIHFSTHTENIALDVTRAIAVGMITNEAVTNAMKYAFPDHTRGEINVTLVQKAQTIILTIADNGIGMMLQGSNAEINSLGMELMKGFARDLDGSIQFDNRLGTVITLSFQAEDAAIAAPLPKMDIDKM</sequence>
<dbReference type="SUPFAM" id="SSF48452">
    <property type="entry name" value="TPR-like"/>
    <property type="match status" value="2"/>
</dbReference>
<evidence type="ECO:0000256" key="4">
    <source>
        <dbReference type="ARBA" id="ARBA00022679"/>
    </source>
</evidence>
<accession>A0A1N7NHM2</accession>
<keyword evidence="5" id="KW-0547">Nucleotide-binding</keyword>
<dbReference type="GO" id="GO:0005524">
    <property type="term" value="F:ATP binding"/>
    <property type="evidence" value="ECO:0007669"/>
    <property type="project" value="UniProtKB-KW"/>
</dbReference>
<reference evidence="11" key="1">
    <citation type="submission" date="2017-01" db="EMBL/GenBank/DDBJ databases">
        <authorList>
            <person name="Varghese N."/>
            <person name="Submissions S."/>
        </authorList>
    </citation>
    <scope>NUCLEOTIDE SEQUENCE [LARGE SCALE GENOMIC DNA]</scope>
    <source>
        <strain evidence="11">DSM 21054</strain>
    </source>
</reference>
<keyword evidence="8" id="KW-0472">Membrane</keyword>
<evidence type="ECO:0000256" key="5">
    <source>
        <dbReference type="ARBA" id="ARBA00022741"/>
    </source>
</evidence>
<proteinExistence type="predicted"/>
<keyword evidence="4" id="KW-0808">Transferase</keyword>
<evidence type="ECO:0000256" key="1">
    <source>
        <dbReference type="ARBA" id="ARBA00000085"/>
    </source>
</evidence>
<evidence type="ECO:0000256" key="8">
    <source>
        <dbReference type="SAM" id="Phobius"/>
    </source>
</evidence>
<keyword evidence="6 10" id="KW-0418">Kinase</keyword>
<dbReference type="EMBL" id="FTOR01000002">
    <property type="protein sequence ID" value="SIS97797.1"/>
    <property type="molecule type" value="Genomic_DNA"/>
</dbReference>
<evidence type="ECO:0000256" key="7">
    <source>
        <dbReference type="ARBA" id="ARBA00022840"/>
    </source>
</evidence>
<evidence type="ECO:0000259" key="9">
    <source>
        <dbReference type="SMART" id="SM00387"/>
    </source>
</evidence>
<comment type="catalytic activity">
    <reaction evidence="1">
        <text>ATP + protein L-histidine = ADP + protein N-phospho-L-histidine.</text>
        <dbReference type="EC" id="2.7.13.3"/>
    </reaction>
</comment>
<evidence type="ECO:0000256" key="3">
    <source>
        <dbReference type="ARBA" id="ARBA00022553"/>
    </source>
</evidence>
<dbReference type="Pfam" id="PF07568">
    <property type="entry name" value="HisKA_2"/>
    <property type="match status" value="1"/>
</dbReference>
<evidence type="ECO:0000313" key="10">
    <source>
        <dbReference type="EMBL" id="SIS97797.1"/>
    </source>
</evidence>
<name>A0A1N7NHM2_9BACT</name>
<dbReference type="InterPro" id="IPR011990">
    <property type="entry name" value="TPR-like_helical_dom_sf"/>
</dbReference>
<keyword evidence="7" id="KW-0067">ATP-binding</keyword>
<evidence type="ECO:0000256" key="6">
    <source>
        <dbReference type="ARBA" id="ARBA00022777"/>
    </source>
</evidence>
<dbReference type="Gene3D" id="1.25.40.10">
    <property type="entry name" value="Tetratricopeptide repeat domain"/>
    <property type="match status" value="2"/>
</dbReference>
<dbReference type="STRING" id="477680.SAMN05421788_102446"/>
<dbReference type="AlphaFoldDB" id="A0A1N7NHM2"/>
<dbReference type="Gene3D" id="3.30.565.10">
    <property type="entry name" value="Histidine kinase-like ATPase, C-terminal domain"/>
    <property type="match status" value="1"/>
</dbReference>
<dbReference type="Proteomes" id="UP000186917">
    <property type="component" value="Unassembled WGS sequence"/>
</dbReference>
<dbReference type="Gene3D" id="3.30.450.20">
    <property type="entry name" value="PAS domain"/>
    <property type="match status" value="1"/>
</dbReference>
<protein>
    <recommendedName>
        <fullName evidence="2">histidine kinase</fullName>
        <ecNumber evidence="2">2.7.13.3</ecNumber>
    </recommendedName>
</protein>
<feature type="transmembrane region" description="Helical" evidence="8">
    <location>
        <begin position="481"/>
        <end position="500"/>
    </location>
</feature>
<dbReference type="EC" id="2.7.13.3" evidence="2"/>
<dbReference type="SMART" id="SM00387">
    <property type="entry name" value="HATPase_c"/>
    <property type="match status" value="1"/>
</dbReference>
<feature type="domain" description="Histidine kinase/HSP90-like ATPase" evidence="9">
    <location>
        <begin position="627"/>
        <end position="724"/>
    </location>
</feature>
<keyword evidence="11" id="KW-1185">Reference proteome</keyword>
<evidence type="ECO:0000313" key="11">
    <source>
        <dbReference type="Proteomes" id="UP000186917"/>
    </source>
</evidence>
<evidence type="ECO:0000256" key="2">
    <source>
        <dbReference type="ARBA" id="ARBA00012438"/>
    </source>
</evidence>